<evidence type="ECO:0000256" key="2">
    <source>
        <dbReference type="SAM" id="MobiDB-lite"/>
    </source>
</evidence>
<name>A0ABR4CKS5_9HELO</name>
<keyword evidence="4" id="KW-1185">Reference proteome</keyword>
<comment type="caution">
    <text evidence="3">The sequence shown here is derived from an EMBL/GenBank/DDBJ whole genome shotgun (WGS) entry which is preliminary data.</text>
</comment>
<keyword evidence="1" id="KW-0175">Coiled coil</keyword>
<accession>A0ABR4CKS5</accession>
<evidence type="ECO:0000313" key="4">
    <source>
        <dbReference type="Proteomes" id="UP001595075"/>
    </source>
</evidence>
<dbReference type="SUPFAM" id="SSF57997">
    <property type="entry name" value="Tropomyosin"/>
    <property type="match status" value="1"/>
</dbReference>
<feature type="compositionally biased region" description="Basic and acidic residues" evidence="2">
    <location>
        <begin position="670"/>
        <end position="682"/>
    </location>
</feature>
<feature type="compositionally biased region" description="Basic and acidic residues" evidence="2">
    <location>
        <begin position="489"/>
        <end position="506"/>
    </location>
</feature>
<dbReference type="EMBL" id="JAZHXI010000007">
    <property type="protein sequence ID" value="KAL2069848.1"/>
    <property type="molecule type" value="Genomic_DNA"/>
</dbReference>
<gene>
    <name evidence="3" type="ORF">VTL71DRAFT_14527</name>
</gene>
<organism evidence="3 4">
    <name type="scientific">Oculimacula yallundae</name>
    <dbReference type="NCBI Taxonomy" id="86028"/>
    <lineage>
        <taxon>Eukaryota</taxon>
        <taxon>Fungi</taxon>
        <taxon>Dikarya</taxon>
        <taxon>Ascomycota</taxon>
        <taxon>Pezizomycotina</taxon>
        <taxon>Leotiomycetes</taxon>
        <taxon>Helotiales</taxon>
        <taxon>Ploettnerulaceae</taxon>
        <taxon>Oculimacula</taxon>
    </lineage>
</organism>
<evidence type="ECO:0000313" key="3">
    <source>
        <dbReference type="EMBL" id="KAL2069848.1"/>
    </source>
</evidence>
<feature type="region of interest" description="Disordered" evidence="2">
    <location>
        <begin position="485"/>
        <end position="506"/>
    </location>
</feature>
<feature type="coiled-coil region" evidence="1">
    <location>
        <begin position="138"/>
        <end position="200"/>
    </location>
</feature>
<feature type="compositionally biased region" description="Polar residues" evidence="2">
    <location>
        <begin position="637"/>
        <end position="650"/>
    </location>
</feature>
<sequence length="682" mass="79218">MDSPNHMHNISEISEATLINPGFTPDKLALMKLRNSESLNNLSSHNLSSSERRGRSFSVSSRNLDHGRSSSLARSSRHVSSSVRRSGSFRHSQSGLNISMELTRQAEGKFFALMDLVSSASREAASLKEIWSGLVSERESLTREREELLETVNEVTETLERTESEHHHHGHEHEQRKTQVEKLLVELSHAMNTISEHEKRNTSRDHDLLQTRNELQNLRSTLSRTTIAHDKFKSDFEASESRIRILEDERDHAKTTADKYQEDWRTLTREHTDVKSKYTDTTIRLETMRREVTSITERLRISEMDRDTYLNEKERLQELLRKANLKHEETSSGLLNLTEQHEHSLREIIKFKEVIRDQESEVARHTNTVDTLRRELKTKTTSFEEAETRAQEISLKFEHLRRDHTITKDRLNTLEQERVEQTEVINQVREECRLALVEQDTLRGEAEMWKNVAGDHQRLITRLQETQRKNEYSLVAVQSEVQTLTSRLSDSEHERSAAHEHHTKDMSEIASLKEKLLIIQSELRKTQENRDHLHSELHDFKRQYEEVTETMTEFRDSSGSYESEIERLHSMLQEAREEKEVAITARNEADRQRDDYIARYDEKCRAMERSHQLSSSGFISRMRTESAAGGEFKRSSTRVISSSGTMNTDGTVLHNEYGNGHGHGHGHHHNISDDLEHSGSME</sequence>
<evidence type="ECO:0000256" key="1">
    <source>
        <dbReference type="SAM" id="Coils"/>
    </source>
</evidence>
<feature type="region of interest" description="Disordered" evidence="2">
    <location>
        <begin position="627"/>
        <end position="682"/>
    </location>
</feature>
<reference evidence="3 4" key="1">
    <citation type="journal article" date="2024" name="Commun. Biol.">
        <title>Comparative genomic analysis of thermophilic fungi reveals convergent evolutionary adaptations and gene losses.</title>
        <authorList>
            <person name="Steindorff A.S."/>
            <person name="Aguilar-Pontes M.V."/>
            <person name="Robinson A.J."/>
            <person name="Andreopoulos B."/>
            <person name="LaButti K."/>
            <person name="Kuo A."/>
            <person name="Mondo S."/>
            <person name="Riley R."/>
            <person name="Otillar R."/>
            <person name="Haridas S."/>
            <person name="Lipzen A."/>
            <person name="Grimwood J."/>
            <person name="Schmutz J."/>
            <person name="Clum A."/>
            <person name="Reid I.D."/>
            <person name="Moisan M.C."/>
            <person name="Butler G."/>
            <person name="Nguyen T.T.M."/>
            <person name="Dewar K."/>
            <person name="Conant G."/>
            <person name="Drula E."/>
            <person name="Henrissat B."/>
            <person name="Hansel C."/>
            <person name="Singer S."/>
            <person name="Hutchinson M.I."/>
            <person name="de Vries R.P."/>
            <person name="Natvig D.O."/>
            <person name="Powell A.J."/>
            <person name="Tsang A."/>
            <person name="Grigoriev I.V."/>
        </authorList>
    </citation>
    <scope>NUCLEOTIDE SEQUENCE [LARGE SCALE GENOMIC DNA]</scope>
    <source>
        <strain evidence="3 4">CBS 494.80</strain>
    </source>
</reference>
<feature type="compositionally biased region" description="Low complexity" evidence="2">
    <location>
        <begin position="69"/>
        <end position="91"/>
    </location>
</feature>
<proteinExistence type="predicted"/>
<feature type="coiled-coil region" evidence="1">
    <location>
        <begin position="355"/>
        <end position="431"/>
    </location>
</feature>
<feature type="coiled-coil region" evidence="1">
    <location>
        <begin position="509"/>
        <end position="592"/>
    </location>
</feature>
<feature type="region of interest" description="Disordered" evidence="2">
    <location>
        <begin position="41"/>
        <end position="91"/>
    </location>
</feature>
<dbReference type="Proteomes" id="UP001595075">
    <property type="component" value="Unassembled WGS sequence"/>
</dbReference>
<protein>
    <submittedName>
        <fullName evidence="3">Uncharacterized protein</fullName>
    </submittedName>
</protein>